<sequence length="521" mass="57688">MVDLISVKKSFSTVVEEVPPWIFSHFMMWLDLKVAEYKVYGYMLMDEEAKKTGYSSRKRHDFVRFVSETGPHQSNRAEGTKQRLSVGVVPEDSTNISASKSQTSSIQHSATTPTFSSPHKRTSNVTQETRFGQKTPSQSETKTSDQSETNRNNITTLDFSDIKVDPQTDSQVTQADWSESVVPLDPGVYKSDQSVLQQKTGSVLQHEIKFDHDIKDVNVQPNISTFSDSVQSQNESEIPFKQPRVDVPSADHQSNRNIRNNPETSTSQRSFGQGSNFPVLHSPSKDNGLFSASHGVGSNSGQQPRSSYTTASGETSFMVCDARTMHPIWHSQANETMSTTGQFGDRQPHKSEQFSQGSSSSGYQTHKSQVQSGNSTGNSPVGDISSLQTLIKIEIDSDESQEPCMMIVSQSADKTGSQSFYHPGTEQAGQPFSSGTSQTQNQTLYLEPISGTTSDEGINQLIGEVFSHTYVKLETPTQQVKCLICKYGWLSPLFHPERHGYILFCNAHNGNNISTFSIRQD</sequence>
<protein>
    <submittedName>
        <fullName evidence="2">Uncharacterized protein</fullName>
    </submittedName>
</protein>
<dbReference type="Proteomes" id="UP001634394">
    <property type="component" value="Unassembled WGS sequence"/>
</dbReference>
<feature type="region of interest" description="Disordered" evidence="1">
    <location>
        <begin position="160"/>
        <end position="179"/>
    </location>
</feature>
<feature type="compositionally biased region" description="Polar residues" evidence="1">
    <location>
        <begin position="167"/>
        <end position="177"/>
    </location>
</feature>
<feature type="compositionally biased region" description="Polar residues" evidence="1">
    <location>
        <begin position="227"/>
        <end position="236"/>
    </location>
</feature>
<dbReference type="AlphaFoldDB" id="A0ABD3TKC4"/>
<feature type="compositionally biased region" description="Polar residues" evidence="1">
    <location>
        <begin position="427"/>
        <end position="439"/>
    </location>
</feature>
<feature type="compositionally biased region" description="Polar residues" evidence="1">
    <location>
        <begin position="251"/>
        <end position="276"/>
    </location>
</feature>
<organism evidence="2 3">
    <name type="scientific">Sinanodonta woodiana</name>
    <name type="common">Chinese pond mussel</name>
    <name type="synonym">Anodonta woodiana</name>
    <dbReference type="NCBI Taxonomy" id="1069815"/>
    <lineage>
        <taxon>Eukaryota</taxon>
        <taxon>Metazoa</taxon>
        <taxon>Spiralia</taxon>
        <taxon>Lophotrochozoa</taxon>
        <taxon>Mollusca</taxon>
        <taxon>Bivalvia</taxon>
        <taxon>Autobranchia</taxon>
        <taxon>Heteroconchia</taxon>
        <taxon>Palaeoheterodonta</taxon>
        <taxon>Unionida</taxon>
        <taxon>Unionoidea</taxon>
        <taxon>Unionidae</taxon>
        <taxon>Unioninae</taxon>
        <taxon>Sinanodonta</taxon>
    </lineage>
</organism>
<feature type="region of interest" description="Disordered" evidence="1">
    <location>
        <begin position="338"/>
        <end position="383"/>
    </location>
</feature>
<accession>A0ABD3TKC4</accession>
<feature type="region of interest" description="Disordered" evidence="1">
    <location>
        <begin position="415"/>
        <end position="439"/>
    </location>
</feature>
<reference evidence="2 3" key="1">
    <citation type="submission" date="2024-11" db="EMBL/GenBank/DDBJ databases">
        <title>Chromosome-level genome assembly of the freshwater bivalve Anodonta woodiana.</title>
        <authorList>
            <person name="Chen X."/>
        </authorList>
    </citation>
    <scope>NUCLEOTIDE SEQUENCE [LARGE SCALE GENOMIC DNA]</scope>
    <source>
        <strain evidence="2">MN2024</strain>
        <tissue evidence="2">Gills</tissue>
    </source>
</reference>
<keyword evidence="3" id="KW-1185">Reference proteome</keyword>
<feature type="region of interest" description="Disordered" evidence="1">
    <location>
        <begin position="227"/>
        <end position="312"/>
    </location>
</feature>
<evidence type="ECO:0000313" key="2">
    <source>
        <dbReference type="EMBL" id="KAL3837494.1"/>
    </source>
</evidence>
<name>A0ABD3TKC4_SINWO</name>
<comment type="caution">
    <text evidence="2">The sequence shown here is derived from an EMBL/GenBank/DDBJ whole genome shotgun (WGS) entry which is preliminary data.</text>
</comment>
<gene>
    <name evidence="2" type="ORF">ACJMK2_022847</name>
</gene>
<feature type="compositionally biased region" description="Polar residues" evidence="1">
    <location>
        <begin position="363"/>
        <end position="383"/>
    </location>
</feature>
<proteinExistence type="predicted"/>
<evidence type="ECO:0000256" key="1">
    <source>
        <dbReference type="SAM" id="MobiDB-lite"/>
    </source>
</evidence>
<feature type="compositionally biased region" description="Polar residues" evidence="1">
    <location>
        <begin position="296"/>
        <end position="312"/>
    </location>
</feature>
<feature type="compositionally biased region" description="Polar residues" evidence="1">
    <location>
        <begin position="92"/>
        <end position="154"/>
    </location>
</feature>
<feature type="compositionally biased region" description="Low complexity" evidence="1">
    <location>
        <begin position="353"/>
        <end position="362"/>
    </location>
</feature>
<dbReference type="EMBL" id="JBJQND010000018">
    <property type="protein sequence ID" value="KAL3837494.1"/>
    <property type="molecule type" value="Genomic_DNA"/>
</dbReference>
<feature type="region of interest" description="Disordered" evidence="1">
    <location>
        <begin position="67"/>
        <end position="154"/>
    </location>
</feature>
<evidence type="ECO:0000313" key="3">
    <source>
        <dbReference type="Proteomes" id="UP001634394"/>
    </source>
</evidence>